<protein>
    <submittedName>
        <fullName evidence="7">Helix-turn-helix domain-containing protein</fullName>
    </submittedName>
</protein>
<dbReference type="Proteomes" id="UP000783863">
    <property type="component" value="Unassembled WGS sequence"/>
</dbReference>
<dbReference type="PANTHER" id="PTHR34236:SF1">
    <property type="entry name" value="DIMETHYL SULFOXIDE REDUCTASE TRANSCRIPTIONAL ACTIVATOR"/>
    <property type="match status" value="1"/>
</dbReference>
<reference evidence="7" key="1">
    <citation type="submission" date="2021-06" db="EMBL/GenBank/DDBJ databases">
        <title>Halomicroarcula sp. F24A a new haloarchaeum isolated from saline soil.</title>
        <authorList>
            <person name="Duran-Viseras A."/>
            <person name="Sanchez-Porro C."/>
            <person name="Ventosa A."/>
        </authorList>
    </citation>
    <scope>NUCLEOTIDE SEQUENCE</scope>
    <source>
        <strain evidence="7">F24A</strain>
    </source>
</reference>
<keyword evidence="2" id="KW-0804">Transcription</keyword>
<dbReference type="InterPro" id="IPR031803">
    <property type="entry name" value="BAT_GAF/HTH-assoc"/>
</dbReference>
<feature type="region of interest" description="Disordered" evidence="3">
    <location>
        <begin position="242"/>
        <end position="261"/>
    </location>
</feature>
<dbReference type="EMBL" id="RKLQ01000001">
    <property type="protein sequence ID" value="MBX0302269.1"/>
    <property type="molecule type" value="Genomic_DNA"/>
</dbReference>
<gene>
    <name evidence="7" type="ORF">EGD98_01145</name>
</gene>
<evidence type="ECO:0000259" key="5">
    <source>
        <dbReference type="Pfam" id="PF13185"/>
    </source>
</evidence>
<evidence type="ECO:0000313" key="8">
    <source>
        <dbReference type="Proteomes" id="UP000783863"/>
    </source>
</evidence>
<accession>A0A8J7YGG0</accession>
<dbReference type="InterPro" id="IPR003018">
    <property type="entry name" value="GAF"/>
</dbReference>
<dbReference type="RefSeq" id="WP_220586512.1">
    <property type="nucleotide sequence ID" value="NZ_RKLQ01000001.1"/>
</dbReference>
<keyword evidence="1" id="KW-0805">Transcription regulation</keyword>
<dbReference type="InterPro" id="IPR029016">
    <property type="entry name" value="GAF-like_dom_sf"/>
</dbReference>
<keyword evidence="8" id="KW-1185">Reference proteome</keyword>
<dbReference type="InterPro" id="IPR007050">
    <property type="entry name" value="HTH_bacterioopsin"/>
</dbReference>
<dbReference type="PANTHER" id="PTHR34236">
    <property type="entry name" value="DIMETHYL SULFOXIDE REDUCTASE TRANSCRIPTIONAL ACTIVATOR"/>
    <property type="match status" value="1"/>
</dbReference>
<evidence type="ECO:0000259" key="6">
    <source>
        <dbReference type="Pfam" id="PF15915"/>
    </source>
</evidence>
<dbReference type="Pfam" id="PF04967">
    <property type="entry name" value="HTH_10"/>
    <property type="match status" value="1"/>
</dbReference>
<dbReference type="Gene3D" id="3.30.450.40">
    <property type="match status" value="2"/>
</dbReference>
<dbReference type="Pfam" id="PF13185">
    <property type="entry name" value="GAF_2"/>
    <property type="match status" value="1"/>
</dbReference>
<proteinExistence type="predicted"/>
<feature type="domain" description="HTH bat-type" evidence="4">
    <location>
        <begin position="628"/>
        <end position="680"/>
    </location>
</feature>
<dbReference type="AlphaFoldDB" id="A0A8J7YGG0"/>
<evidence type="ECO:0000259" key="4">
    <source>
        <dbReference type="Pfam" id="PF04967"/>
    </source>
</evidence>
<evidence type="ECO:0000256" key="1">
    <source>
        <dbReference type="ARBA" id="ARBA00023015"/>
    </source>
</evidence>
<evidence type="ECO:0000313" key="7">
    <source>
        <dbReference type="EMBL" id="MBX0302269.1"/>
    </source>
</evidence>
<name>A0A8J7YGG0_9EURY</name>
<evidence type="ECO:0000256" key="2">
    <source>
        <dbReference type="ARBA" id="ARBA00023163"/>
    </source>
</evidence>
<comment type="caution">
    <text evidence="7">The sequence shown here is derived from an EMBL/GenBank/DDBJ whole genome shotgun (WGS) entry which is preliminary data.</text>
</comment>
<dbReference type="Pfam" id="PF15915">
    <property type="entry name" value="BAT"/>
    <property type="match status" value="1"/>
</dbReference>
<sequence length="687" mass="73788">MENSGAEPRVDHATDASASPLGLLDLLITRLAEPAVVLDGSLTIVSTNDAFATLVGADDTPVGKPLTAVLPGLTAETVAETIEQSGEYVSVRIGTAPERWAEFGFDRHGTHILCVGRDRGVDRRVELQRNRTAVTDLQRATPDLLGAESREAVAECIVETATDVLGLSGATLYLFDACRNVLWPAGVDGRPGADARAPVGGADDGIVREVFLEGTATTVESGDRYQPLGDYGVLHTVCGTDQRDRQDCERRPGPGDERTRGRVDRLAERAVAALGRVDREATLRERDATHREQAERVTELERELSLVRRVHRVLVDADTVGDIESGICTALTASDWLSFAWVGRVRDGGVEPRAWSGAGSDYLETVSLSTDDPQAPPAVQTVASNQPTTVDAVAEDIGGHHWCRAAIARDFQAAVSVPLRTDSVSYGVLTAYADQPVEWDDSLRSVFTELGDSVATAVRDRERQAHLAADTVVELDLRVTEPDATLERLAGTLGATVCCTEAIPVDGERTRLFLTVPGFDGDAVGGAARAVCGVDSLAAVADGDRYELVAREPTVVGRVVRHGGHLDTACVTDEEMSLTVTLAADADVRAFLDRLANGHADITLTARRQQPAETRSRDGIRRSLEAVLTDRQLEALQTAYGSGFFEWPRETTGEGVAEMLGVAQPTVNRHLRVSQRKLLELVFEDVA</sequence>
<dbReference type="SUPFAM" id="SSF55781">
    <property type="entry name" value="GAF domain-like"/>
    <property type="match status" value="2"/>
</dbReference>
<feature type="domain" description="GAF" evidence="5">
    <location>
        <begin position="327"/>
        <end position="458"/>
    </location>
</feature>
<organism evidence="7 8">
    <name type="scientific">Haloarcula salinisoli</name>
    <dbReference type="NCBI Taxonomy" id="2487746"/>
    <lineage>
        <taxon>Archaea</taxon>
        <taxon>Methanobacteriati</taxon>
        <taxon>Methanobacteriota</taxon>
        <taxon>Stenosarchaea group</taxon>
        <taxon>Halobacteria</taxon>
        <taxon>Halobacteriales</taxon>
        <taxon>Haloarculaceae</taxon>
        <taxon>Haloarcula</taxon>
    </lineage>
</organism>
<feature type="domain" description="Bacterioopsin transcriptional activator GAF and HTH associated" evidence="6">
    <location>
        <begin position="470"/>
        <end position="621"/>
    </location>
</feature>
<evidence type="ECO:0000256" key="3">
    <source>
        <dbReference type="SAM" id="MobiDB-lite"/>
    </source>
</evidence>